<feature type="domain" description="Peptidase S11 D-Ala-D-Ala carboxypeptidase A C-terminal" evidence="17">
    <location>
        <begin position="369"/>
        <end position="462"/>
    </location>
</feature>
<feature type="signal peptide" evidence="16">
    <location>
        <begin position="1"/>
        <end position="21"/>
    </location>
</feature>
<keyword evidence="6" id="KW-0645">Protease</keyword>
<evidence type="ECO:0000256" key="15">
    <source>
        <dbReference type="RuleBase" id="RU004016"/>
    </source>
</evidence>
<name>A0A412YWS9_9FIRM</name>
<keyword evidence="11" id="KW-0961">Cell wall biogenesis/degradation</keyword>
<dbReference type="Gene3D" id="2.60.410.10">
    <property type="entry name" value="D-Ala-D-Ala carboxypeptidase, C-terminal domain"/>
    <property type="match status" value="1"/>
</dbReference>
<evidence type="ECO:0000256" key="1">
    <source>
        <dbReference type="ARBA" id="ARBA00003217"/>
    </source>
</evidence>
<evidence type="ECO:0000313" key="19">
    <source>
        <dbReference type="Proteomes" id="UP000284543"/>
    </source>
</evidence>
<sequence>MRRIAAILCSAAILASYPGIAALGQEPAIAIPVGAGVSGSSLYGQEDGWTGEDVQAAESAQTVDVQTAGDARAAGDVRVSGNAQAVDVQTAGDARAAGDVQTAGDAQAAPADQSQAAVQIAAPSAILMEASTGQVIYEKDADEKRSPASVTKVMTLILIFDALQSGKIQLTDEVVTSAHAKSMGGSQVFLEEGEKQTVETLIKCIVIASGNDASVAMAEYIAGSEDEFVRMMNERAAGLGMSNTHFVDCCGLTESPDHYTTARDIAIMSRELINKYPQIHSYSTIWMENITHVTKQGTKEFGLSNTNKLLKMATNFTVTGLKTGSTSIAKYCLSATAEKDGVRLIAAIMAAPDFKARFADAQTLLNYGYANCKLYEDKEHLPLPQMPVTGGVEDEVGLTYEGTFSYLSLKGEDLGAIEKKLVLLESVPAPVEPGQKAGVLEYSLGGKKLGEVNVLTNGSIREAGYMDYLKKLVGAWKLNRQ</sequence>
<evidence type="ECO:0000256" key="5">
    <source>
        <dbReference type="ARBA" id="ARBA00022645"/>
    </source>
</evidence>
<dbReference type="GO" id="GO:0009002">
    <property type="term" value="F:serine-type D-Ala-D-Ala carboxypeptidase activity"/>
    <property type="evidence" value="ECO:0007669"/>
    <property type="project" value="UniProtKB-EC"/>
</dbReference>
<evidence type="ECO:0000256" key="4">
    <source>
        <dbReference type="ARBA" id="ARBA00012448"/>
    </source>
</evidence>
<feature type="active site" description="Proton acceptor" evidence="13">
    <location>
        <position position="152"/>
    </location>
</feature>
<evidence type="ECO:0000256" key="10">
    <source>
        <dbReference type="ARBA" id="ARBA00022984"/>
    </source>
</evidence>
<comment type="caution">
    <text evidence="18">The sequence shown here is derived from an EMBL/GenBank/DDBJ whole genome shotgun (WGS) entry which is preliminary data.</text>
</comment>
<reference evidence="18 19" key="1">
    <citation type="submission" date="2018-08" db="EMBL/GenBank/DDBJ databases">
        <title>A genome reference for cultivated species of the human gut microbiota.</title>
        <authorList>
            <person name="Zou Y."/>
            <person name="Xue W."/>
            <person name="Luo G."/>
        </authorList>
    </citation>
    <scope>NUCLEOTIDE SEQUENCE [LARGE SCALE GENOMIC DNA]</scope>
    <source>
        <strain evidence="18 19">AF14-18</strain>
    </source>
</reference>
<dbReference type="Pfam" id="PF07943">
    <property type="entry name" value="PBP5_C"/>
    <property type="match status" value="1"/>
</dbReference>
<dbReference type="Proteomes" id="UP000284543">
    <property type="component" value="Unassembled WGS sequence"/>
</dbReference>
<dbReference type="InterPro" id="IPR012338">
    <property type="entry name" value="Beta-lactam/transpept-like"/>
</dbReference>
<keyword evidence="8" id="KW-0378">Hydrolase</keyword>
<evidence type="ECO:0000256" key="6">
    <source>
        <dbReference type="ARBA" id="ARBA00022670"/>
    </source>
</evidence>
<evidence type="ECO:0000256" key="2">
    <source>
        <dbReference type="ARBA" id="ARBA00004752"/>
    </source>
</evidence>
<keyword evidence="9" id="KW-0133">Cell shape</keyword>
<dbReference type="RefSeq" id="WP_118019513.1">
    <property type="nucleotide sequence ID" value="NZ_CAUHGS010000019.1"/>
</dbReference>
<dbReference type="PANTHER" id="PTHR21581">
    <property type="entry name" value="D-ALANYL-D-ALANINE CARBOXYPEPTIDASE"/>
    <property type="match status" value="1"/>
</dbReference>
<dbReference type="InterPro" id="IPR012907">
    <property type="entry name" value="Peptidase_S11_C"/>
</dbReference>
<evidence type="ECO:0000256" key="9">
    <source>
        <dbReference type="ARBA" id="ARBA00022960"/>
    </source>
</evidence>
<evidence type="ECO:0000256" key="14">
    <source>
        <dbReference type="PIRSR" id="PIRSR618044-2"/>
    </source>
</evidence>
<dbReference type="PANTHER" id="PTHR21581:SF6">
    <property type="entry name" value="TRAFFICKING PROTEIN PARTICLE COMPLEX SUBUNIT 12"/>
    <property type="match status" value="1"/>
</dbReference>
<accession>A0A412YWS9</accession>
<dbReference type="GO" id="GO:0006508">
    <property type="term" value="P:proteolysis"/>
    <property type="evidence" value="ECO:0007669"/>
    <property type="project" value="UniProtKB-KW"/>
</dbReference>
<dbReference type="UniPathway" id="UPA00219"/>
<keyword evidence="10" id="KW-0573">Peptidoglycan synthesis</keyword>
<feature type="chain" id="PRO_5019116639" description="serine-type D-Ala-D-Ala carboxypeptidase" evidence="16">
    <location>
        <begin position="22"/>
        <end position="481"/>
    </location>
</feature>
<proteinExistence type="inferred from homology"/>
<evidence type="ECO:0000256" key="3">
    <source>
        <dbReference type="ARBA" id="ARBA00007164"/>
    </source>
</evidence>
<evidence type="ECO:0000256" key="11">
    <source>
        <dbReference type="ARBA" id="ARBA00023316"/>
    </source>
</evidence>
<dbReference type="InterPro" id="IPR015956">
    <property type="entry name" value="Peniciliin-bd_prot_C_sf"/>
</dbReference>
<dbReference type="SUPFAM" id="SSF56601">
    <property type="entry name" value="beta-lactamase/transpeptidase-like"/>
    <property type="match status" value="1"/>
</dbReference>
<dbReference type="Pfam" id="PF00768">
    <property type="entry name" value="Peptidase_S11"/>
    <property type="match status" value="1"/>
</dbReference>
<keyword evidence="7 16" id="KW-0732">Signal</keyword>
<protein>
    <recommendedName>
        <fullName evidence="4">serine-type D-Ala-D-Ala carboxypeptidase</fullName>
        <ecNumber evidence="4">3.4.16.4</ecNumber>
    </recommendedName>
</protein>
<dbReference type="InterPro" id="IPR001967">
    <property type="entry name" value="Peptidase_S11_N"/>
</dbReference>
<gene>
    <name evidence="18" type="ORF">DWW02_25610</name>
</gene>
<feature type="binding site" evidence="14">
    <location>
        <position position="322"/>
    </location>
    <ligand>
        <name>substrate</name>
    </ligand>
</feature>
<comment type="function">
    <text evidence="1">Removes C-terminal D-alanyl residues from sugar-peptide cell wall precursors.</text>
</comment>
<dbReference type="PRINTS" id="PR00725">
    <property type="entry name" value="DADACBPTASE1"/>
</dbReference>
<evidence type="ECO:0000313" key="18">
    <source>
        <dbReference type="EMBL" id="RGV72092.1"/>
    </source>
</evidence>
<dbReference type="GO" id="GO:0009252">
    <property type="term" value="P:peptidoglycan biosynthetic process"/>
    <property type="evidence" value="ECO:0007669"/>
    <property type="project" value="UniProtKB-UniPathway"/>
</dbReference>
<comment type="catalytic activity">
    <reaction evidence="12">
        <text>Preferential cleavage: (Ac)2-L-Lys-D-Ala-|-D-Ala. Also transpeptidation of peptidyl-alanyl moieties that are N-acyl substituents of D-alanine.</text>
        <dbReference type="EC" id="3.4.16.4"/>
    </reaction>
</comment>
<evidence type="ECO:0000256" key="13">
    <source>
        <dbReference type="PIRSR" id="PIRSR618044-1"/>
    </source>
</evidence>
<dbReference type="GO" id="GO:0008360">
    <property type="term" value="P:regulation of cell shape"/>
    <property type="evidence" value="ECO:0007669"/>
    <property type="project" value="UniProtKB-KW"/>
</dbReference>
<evidence type="ECO:0000256" key="16">
    <source>
        <dbReference type="SAM" id="SignalP"/>
    </source>
</evidence>
<keyword evidence="5 18" id="KW-0121">Carboxypeptidase</keyword>
<organism evidence="18 19">
    <name type="scientific">Enterocloster bolteae</name>
    <dbReference type="NCBI Taxonomy" id="208479"/>
    <lineage>
        <taxon>Bacteria</taxon>
        <taxon>Bacillati</taxon>
        <taxon>Bacillota</taxon>
        <taxon>Clostridia</taxon>
        <taxon>Lachnospirales</taxon>
        <taxon>Lachnospiraceae</taxon>
        <taxon>Enterocloster</taxon>
    </lineage>
</organism>
<evidence type="ECO:0000256" key="12">
    <source>
        <dbReference type="ARBA" id="ARBA00034000"/>
    </source>
</evidence>
<dbReference type="EC" id="3.4.16.4" evidence="4"/>
<dbReference type="EMBL" id="QRZM01000016">
    <property type="protein sequence ID" value="RGV72092.1"/>
    <property type="molecule type" value="Genomic_DNA"/>
</dbReference>
<evidence type="ECO:0000259" key="17">
    <source>
        <dbReference type="SMART" id="SM00936"/>
    </source>
</evidence>
<dbReference type="SMART" id="SM00936">
    <property type="entry name" value="PBP5_C"/>
    <property type="match status" value="1"/>
</dbReference>
<dbReference type="InterPro" id="IPR037167">
    <property type="entry name" value="Peptidase_S11_C_sf"/>
</dbReference>
<feature type="active site" description="Acyl-ester intermediate" evidence="13">
    <location>
        <position position="149"/>
    </location>
</feature>
<comment type="similarity">
    <text evidence="3 15">Belongs to the peptidase S11 family.</text>
</comment>
<dbReference type="GO" id="GO:0071555">
    <property type="term" value="P:cell wall organization"/>
    <property type="evidence" value="ECO:0007669"/>
    <property type="project" value="UniProtKB-KW"/>
</dbReference>
<dbReference type="InterPro" id="IPR018044">
    <property type="entry name" value="Peptidase_S11"/>
</dbReference>
<comment type="pathway">
    <text evidence="2">Cell wall biogenesis; peptidoglycan biosynthesis.</text>
</comment>
<evidence type="ECO:0000256" key="7">
    <source>
        <dbReference type="ARBA" id="ARBA00022729"/>
    </source>
</evidence>
<feature type="active site" evidence="13">
    <location>
        <position position="209"/>
    </location>
</feature>
<dbReference type="AlphaFoldDB" id="A0A412YWS9"/>
<evidence type="ECO:0000256" key="8">
    <source>
        <dbReference type="ARBA" id="ARBA00022801"/>
    </source>
</evidence>
<dbReference type="Gene3D" id="3.40.710.10">
    <property type="entry name" value="DD-peptidase/beta-lactamase superfamily"/>
    <property type="match status" value="1"/>
</dbReference>
<dbReference type="SUPFAM" id="SSF69189">
    <property type="entry name" value="Penicillin-binding protein associated domain"/>
    <property type="match status" value="1"/>
</dbReference>